<dbReference type="AlphaFoldDB" id="A0A8J5XZ04"/>
<gene>
    <name evidence="2" type="ORF">KFE25_013702</name>
</gene>
<keyword evidence="1" id="KW-0812">Transmembrane</keyword>
<protein>
    <submittedName>
        <fullName evidence="2">Uncharacterized protein</fullName>
    </submittedName>
</protein>
<keyword evidence="1" id="KW-0472">Membrane</keyword>
<reference evidence="2" key="1">
    <citation type="submission" date="2021-05" db="EMBL/GenBank/DDBJ databases">
        <title>The genome of the haptophyte Pavlova lutheri (Diacronema luteri, Pavlovales) - a model for lipid biosynthesis in eukaryotic algae.</title>
        <authorList>
            <person name="Hulatt C.J."/>
            <person name="Posewitz M.C."/>
        </authorList>
    </citation>
    <scope>NUCLEOTIDE SEQUENCE</scope>
    <source>
        <strain evidence="2">NIVA-4/92</strain>
    </source>
</reference>
<accession>A0A8J5XZ04</accession>
<organism evidence="2 3">
    <name type="scientific">Diacronema lutheri</name>
    <name type="common">Unicellular marine alga</name>
    <name type="synonym">Monochrysis lutheri</name>
    <dbReference type="NCBI Taxonomy" id="2081491"/>
    <lineage>
        <taxon>Eukaryota</taxon>
        <taxon>Haptista</taxon>
        <taxon>Haptophyta</taxon>
        <taxon>Pavlovophyceae</taxon>
        <taxon>Pavlovales</taxon>
        <taxon>Pavlovaceae</taxon>
        <taxon>Diacronema</taxon>
    </lineage>
</organism>
<feature type="transmembrane region" description="Helical" evidence="1">
    <location>
        <begin position="34"/>
        <end position="57"/>
    </location>
</feature>
<proteinExistence type="predicted"/>
<keyword evidence="3" id="KW-1185">Reference proteome</keyword>
<comment type="caution">
    <text evidence="2">The sequence shown here is derived from an EMBL/GenBank/DDBJ whole genome shotgun (WGS) entry which is preliminary data.</text>
</comment>
<evidence type="ECO:0000256" key="1">
    <source>
        <dbReference type="SAM" id="Phobius"/>
    </source>
</evidence>
<keyword evidence="1" id="KW-1133">Transmembrane helix</keyword>
<name>A0A8J5XZ04_DIALT</name>
<evidence type="ECO:0000313" key="3">
    <source>
        <dbReference type="Proteomes" id="UP000751190"/>
    </source>
</evidence>
<evidence type="ECO:0000313" key="2">
    <source>
        <dbReference type="EMBL" id="KAG8468619.1"/>
    </source>
</evidence>
<sequence length="196" mass="20952">MQSDAPIIKGPADGLIKSPPLAVAERNWSRASRAACACCAVASVLVVVALVVGWMMYRRYSSGPRNVLNPEALSWPGGVYCEHGLTDVYQITPMSCNSSTGCDPGTHLSRPQGSEPNMNSCTMVCLPPAVKAIAARHGMHFGQTCFDKNAIEPDKYGAGVVCPGAEYLHTYAYLSISMYTFHCAGGPVIDYGLPYK</sequence>
<dbReference type="EMBL" id="JAGTXO010000004">
    <property type="protein sequence ID" value="KAG8468619.1"/>
    <property type="molecule type" value="Genomic_DNA"/>
</dbReference>
<dbReference type="Proteomes" id="UP000751190">
    <property type="component" value="Unassembled WGS sequence"/>
</dbReference>